<evidence type="ECO:0000256" key="8">
    <source>
        <dbReference type="ARBA" id="ARBA00048679"/>
    </source>
</evidence>
<dbReference type="GO" id="GO:0005737">
    <property type="term" value="C:cytoplasm"/>
    <property type="evidence" value="ECO:0007669"/>
    <property type="project" value="TreeGrafter"/>
</dbReference>
<protein>
    <recommendedName>
        <fullName evidence="1">non-specific serine/threonine protein kinase</fullName>
        <ecNumber evidence="1">2.7.11.1</ecNumber>
    </recommendedName>
</protein>
<dbReference type="eggNOG" id="KOG1290">
    <property type="taxonomic scope" value="Eukaryota"/>
</dbReference>
<dbReference type="GO" id="GO:0005524">
    <property type="term" value="F:ATP binding"/>
    <property type="evidence" value="ECO:0007669"/>
    <property type="project" value="UniProtKB-UniRule"/>
</dbReference>
<keyword evidence="13" id="KW-1185">Reference proteome</keyword>
<dbReference type="Proteomes" id="UP000016933">
    <property type="component" value="Unassembled WGS sequence"/>
</dbReference>
<comment type="catalytic activity">
    <reaction evidence="8">
        <text>L-seryl-[protein] + ATP = O-phospho-L-seryl-[protein] + ADP + H(+)</text>
        <dbReference type="Rhea" id="RHEA:17989"/>
        <dbReference type="Rhea" id="RHEA-COMP:9863"/>
        <dbReference type="Rhea" id="RHEA-COMP:11604"/>
        <dbReference type="ChEBI" id="CHEBI:15378"/>
        <dbReference type="ChEBI" id="CHEBI:29999"/>
        <dbReference type="ChEBI" id="CHEBI:30616"/>
        <dbReference type="ChEBI" id="CHEBI:83421"/>
        <dbReference type="ChEBI" id="CHEBI:456216"/>
        <dbReference type="EC" id="2.7.11.1"/>
    </reaction>
</comment>
<dbReference type="InterPro" id="IPR008271">
    <property type="entry name" value="Ser/Thr_kinase_AS"/>
</dbReference>
<organism evidence="12 13">
    <name type="scientific">Dothistroma septosporum (strain NZE10 / CBS 128990)</name>
    <name type="common">Red band needle blight fungus</name>
    <name type="synonym">Mycosphaerella pini</name>
    <dbReference type="NCBI Taxonomy" id="675120"/>
    <lineage>
        <taxon>Eukaryota</taxon>
        <taxon>Fungi</taxon>
        <taxon>Dikarya</taxon>
        <taxon>Ascomycota</taxon>
        <taxon>Pezizomycotina</taxon>
        <taxon>Dothideomycetes</taxon>
        <taxon>Dothideomycetidae</taxon>
        <taxon>Mycosphaerellales</taxon>
        <taxon>Mycosphaerellaceae</taxon>
        <taxon>Dothistroma</taxon>
    </lineage>
</organism>
<dbReference type="STRING" id="675120.N1PF14"/>
<comment type="catalytic activity">
    <reaction evidence="7">
        <text>L-threonyl-[protein] + ATP = O-phospho-L-threonyl-[protein] + ADP + H(+)</text>
        <dbReference type="Rhea" id="RHEA:46608"/>
        <dbReference type="Rhea" id="RHEA-COMP:11060"/>
        <dbReference type="Rhea" id="RHEA-COMP:11605"/>
        <dbReference type="ChEBI" id="CHEBI:15378"/>
        <dbReference type="ChEBI" id="CHEBI:30013"/>
        <dbReference type="ChEBI" id="CHEBI:30616"/>
        <dbReference type="ChEBI" id="CHEBI:61977"/>
        <dbReference type="ChEBI" id="CHEBI:456216"/>
        <dbReference type="EC" id="2.7.11.1"/>
    </reaction>
</comment>
<dbReference type="AlphaFoldDB" id="N1PF14"/>
<dbReference type="Pfam" id="PF00069">
    <property type="entry name" value="Pkinase"/>
    <property type="match status" value="2"/>
</dbReference>
<dbReference type="PROSITE" id="PS00107">
    <property type="entry name" value="PROTEIN_KINASE_ATP"/>
    <property type="match status" value="1"/>
</dbReference>
<evidence type="ECO:0000256" key="1">
    <source>
        <dbReference type="ARBA" id="ARBA00012513"/>
    </source>
</evidence>
<keyword evidence="4 9" id="KW-0547">Nucleotide-binding</keyword>
<dbReference type="InterPro" id="IPR000719">
    <property type="entry name" value="Prot_kinase_dom"/>
</dbReference>
<feature type="domain" description="Protein kinase" evidence="11">
    <location>
        <begin position="62"/>
        <end position="408"/>
    </location>
</feature>
<dbReference type="GO" id="GO:0005634">
    <property type="term" value="C:nucleus"/>
    <property type="evidence" value="ECO:0007669"/>
    <property type="project" value="TreeGrafter"/>
</dbReference>
<accession>N1PF14</accession>
<keyword evidence="6 9" id="KW-0067">ATP-binding</keyword>
<evidence type="ECO:0000256" key="6">
    <source>
        <dbReference type="ARBA" id="ARBA00022840"/>
    </source>
</evidence>
<dbReference type="SUPFAM" id="SSF56112">
    <property type="entry name" value="Protein kinase-like (PK-like)"/>
    <property type="match status" value="1"/>
</dbReference>
<dbReference type="InterPro" id="IPR051334">
    <property type="entry name" value="SRPK"/>
</dbReference>
<evidence type="ECO:0000256" key="10">
    <source>
        <dbReference type="RuleBase" id="RU000304"/>
    </source>
</evidence>
<dbReference type="PROSITE" id="PS00108">
    <property type="entry name" value="PROTEIN_KINASE_ST"/>
    <property type="match status" value="1"/>
</dbReference>
<name>N1PF14_DOTSN</name>
<dbReference type="HOGENOM" id="CLU_000288_81_1_1"/>
<dbReference type="EC" id="2.7.11.1" evidence="1"/>
<evidence type="ECO:0000313" key="12">
    <source>
        <dbReference type="EMBL" id="EME41198.1"/>
    </source>
</evidence>
<sequence>MTSSSFLRSLTSIGRRWKPLEFSKRAFPQIPSSEKIEEELLPEYVPSRYYPANIGEVLRDRYQIVGKLGYGVSSTVWLARDLRGKQHVVLKLFITSSSFGHHLHDELNIYKRLQEGSQAHPGRDAVRQLLDAFDLEGPRGQHRCLVHPPLWESALAFLHRNPIARLPVPVLAFTLRRLFLALDYLHTECHVIHADIKADNIMFGIQDDSVFDKYEDSELRDPSARKVLDDRTIYISRDLSPPKEWGAPVLCDFGSAIPGDVEHTEDIQPDIYRAPEVILEIPWSHEVDIWNAGCMVWDLFEGGHLFTGHDPEVHRYRSRGHLAEMIALLGPPPLELLAKGSASTNFFTEQGTLQTAFPSLDAIPLQDRETSLIGSDDRQLFLNFMSKMLQWEPSNRHSARALAEDEWIRRNT</sequence>
<dbReference type="OMA" id="YEIDIWN"/>
<reference evidence="12 13" key="2">
    <citation type="journal article" date="2012" name="PLoS Pathog.">
        <title>Diverse lifestyles and strategies of plant pathogenesis encoded in the genomes of eighteen Dothideomycetes fungi.</title>
        <authorList>
            <person name="Ohm R.A."/>
            <person name="Feau N."/>
            <person name="Henrissat B."/>
            <person name="Schoch C.L."/>
            <person name="Horwitz B.A."/>
            <person name="Barry K.W."/>
            <person name="Condon B.J."/>
            <person name="Copeland A.C."/>
            <person name="Dhillon B."/>
            <person name="Glaser F."/>
            <person name="Hesse C.N."/>
            <person name="Kosti I."/>
            <person name="LaButti K."/>
            <person name="Lindquist E.A."/>
            <person name="Lucas S."/>
            <person name="Salamov A.A."/>
            <person name="Bradshaw R.E."/>
            <person name="Ciuffetti L."/>
            <person name="Hamelin R.C."/>
            <person name="Kema G.H.J."/>
            <person name="Lawrence C."/>
            <person name="Scott J.A."/>
            <person name="Spatafora J.W."/>
            <person name="Turgeon B.G."/>
            <person name="de Wit P.J.G.M."/>
            <person name="Zhong S."/>
            <person name="Goodwin S.B."/>
            <person name="Grigoriev I.V."/>
        </authorList>
    </citation>
    <scope>NUCLEOTIDE SEQUENCE [LARGE SCALE GENOMIC DNA]</scope>
    <source>
        <strain evidence="13">NZE10 / CBS 128990</strain>
    </source>
</reference>
<evidence type="ECO:0000256" key="9">
    <source>
        <dbReference type="PROSITE-ProRule" id="PRU10141"/>
    </source>
</evidence>
<comment type="similarity">
    <text evidence="10">Belongs to the protein kinase superfamily.</text>
</comment>
<dbReference type="GO" id="GO:0000245">
    <property type="term" value="P:spliceosomal complex assembly"/>
    <property type="evidence" value="ECO:0007669"/>
    <property type="project" value="TreeGrafter"/>
</dbReference>
<evidence type="ECO:0000256" key="2">
    <source>
        <dbReference type="ARBA" id="ARBA00022527"/>
    </source>
</evidence>
<dbReference type="PANTHER" id="PTHR47634:SF9">
    <property type="entry name" value="PROTEIN KINASE DOMAIN-CONTAINING PROTEIN-RELATED"/>
    <property type="match status" value="1"/>
</dbReference>
<evidence type="ECO:0000256" key="4">
    <source>
        <dbReference type="ARBA" id="ARBA00022741"/>
    </source>
</evidence>
<evidence type="ECO:0000313" key="13">
    <source>
        <dbReference type="Proteomes" id="UP000016933"/>
    </source>
</evidence>
<dbReference type="Gene3D" id="3.30.200.20">
    <property type="entry name" value="Phosphorylase Kinase, domain 1"/>
    <property type="match status" value="1"/>
</dbReference>
<dbReference type="OrthoDB" id="5979581at2759"/>
<dbReference type="PROSITE" id="PS50011">
    <property type="entry name" value="PROTEIN_KINASE_DOM"/>
    <property type="match status" value="1"/>
</dbReference>
<keyword evidence="5" id="KW-0418">Kinase</keyword>
<proteinExistence type="inferred from homology"/>
<evidence type="ECO:0000256" key="5">
    <source>
        <dbReference type="ARBA" id="ARBA00022777"/>
    </source>
</evidence>
<dbReference type="GO" id="GO:0004674">
    <property type="term" value="F:protein serine/threonine kinase activity"/>
    <property type="evidence" value="ECO:0007669"/>
    <property type="project" value="UniProtKB-KW"/>
</dbReference>
<gene>
    <name evidence="12" type="ORF">DOTSEDRAFT_73580</name>
</gene>
<dbReference type="InterPro" id="IPR017441">
    <property type="entry name" value="Protein_kinase_ATP_BS"/>
</dbReference>
<keyword evidence="3" id="KW-0808">Transferase</keyword>
<reference evidence="13" key="1">
    <citation type="journal article" date="2012" name="PLoS Genet.">
        <title>The genomes of the fungal plant pathogens Cladosporium fulvum and Dothistroma septosporum reveal adaptation to different hosts and lifestyles but also signatures of common ancestry.</title>
        <authorList>
            <person name="de Wit P.J.G.M."/>
            <person name="van der Burgt A."/>
            <person name="Oekmen B."/>
            <person name="Stergiopoulos I."/>
            <person name="Abd-Elsalam K.A."/>
            <person name="Aerts A.L."/>
            <person name="Bahkali A.H."/>
            <person name="Beenen H.G."/>
            <person name="Chettri P."/>
            <person name="Cox M.P."/>
            <person name="Datema E."/>
            <person name="de Vries R.P."/>
            <person name="Dhillon B."/>
            <person name="Ganley A.R."/>
            <person name="Griffiths S.A."/>
            <person name="Guo Y."/>
            <person name="Hamelin R.C."/>
            <person name="Henrissat B."/>
            <person name="Kabir M.S."/>
            <person name="Jashni M.K."/>
            <person name="Kema G."/>
            <person name="Klaubauf S."/>
            <person name="Lapidus A."/>
            <person name="Levasseur A."/>
            <person name="Lindquist E."/>
            <person name="Mehrabi R."/>
            <person name="Ohm R.A."/>
            <person name="Owen T.J."/>
            <person name="Salamov A."/>
            <person name="Schwelm A."/>
            <person name="Schijlen E."/>
            <person name="Sun H."/>
            <person name="van den Burg H.A."/>
            <person name="van Ham R.C.H.J."/>
            <person name="Zhang S."/>
            <person name="Goodwin S.B."/>
            <person name="Grigoriev I.V."/>
            <person name="Collemare J."/>
            <person name="Bradshaw R.E."/>
        </authorList>
    </citation>
    <scope>NUCLEOTIDE SEQUENCE [LARGE SCALE GENOMIC DNA]</scope>
    <source>
        <strain evidence="13">NZE10 / CBS 128990</strain>
    </source>
</reference>
<evidence type="ECO:0000256" key="7">
    <source>
        <dbReference type="ARBA" id="ARBA00047899"/>
    </source>
</evidence>
<evidence type="ECO:0000259" key="11">
    <source>
        <dbReference type="PROSITE" id="PS50011"/>
    </source>
</evidence>
<dbReference type="PANTHER" id="PTHR47634">
    <property type="entry name" value="PROTEIN KINASE DOMAIN-CONTAINING PROTEIN-RELATED"/>
    <property type="match status" value="1"/>
</dbReference>
<dbReference type="Gene3D" id="1.10.510.10">
    <property type="entry name" value="Transferase(Phosphotransferase) domain 1"/>
    <property type="match status" value="1"/>
</dbReference>
<dbReference type="EMBL" id="KB446542">
    <property type="protein sequence ID" value="EME41198.1"/>
    <property type="molecule type" value="Genomic_DNA"/>
</dbReference>
<feature type="binding site" evidence="9">
    <location>
        <position position="91"/>
    </location>
    <ligand>
        <name>ATP</name>
        <dbReference type="ChEBI" id="CHEBI:30616"/>
    </ligand>
</feature>
<dbReference type="InterPro" id="IPR011009">
    <property type="entry name" value="Kinase-like_dom_sf"/>
</dbReference>
<dbReference type="SMART" id="SM00220">
    <property type="entry name" value="S_TKc"/>
    <property type="match status" value="1"/>
</dbReference>
<evidence type="ECO:0000256" key="3">
    <source>
        <dbReference type="ARBA" id="ARBA00022679"/>
    </source>
</evidence>
<keyword evidence="2 10" id="KW-0723">Serine/threonine-protein kinase</keyword>
<dbReference type="GO" id="GO:0050684">
    <property type="term" value="P:regulation of mRNA processing"/>
    <property type="evidence" value="ECO:0007669"/>
    <property type="project" value="TreeGrafter"/>
</dbReference>